<protein>
    <submittedName>
        <fullName evidence="2">Uncharacterized protein</fullName>
    </submittedName>
</protein>
<proteinExistence type="predicted"/>
<evidence type="ECO:0000256" key="1">
    <source>
        <dbReference type="SAM" id="MobiDB-lite"/>
    </source>
</evidence>
<feature type="compositionally biased region" description="Polar residues" evidence="1">
    <location>
        <begin position="20"/>
        <end position="30"/>
    </location>
</feature>
<evidence type="ECO:0000313" key="3">
    <source>
        <dbReference type="Proteomes" id="UP000298030"/>
    </source>
</evidence>
<dbReference type="EMBL" id="QPFP01000003">
    <property type="protein sequence ID" value="TEB37784.1"/>
    <property type="molecule type" value="Genomic_DNA"/>
</dbReference>
<accession>A0A4Y7TV25</accession>
<sequence>MFAPSVFSLRKHNPKDSTRESLSVDTSLSSGHPLPAQYPELSSSSAPTPTLGGV</sequence>
<name>A0A4Y7TV25_COPMI</name>
<keyword evidence="3" id="KW-1185">Reference proteome</keyword>
<comment type="caution">
    <text evidence="2">The sequence shown here is derived from an EMBL/GenBank/DDBJ whole genome shotgun (WGS) entry which is preliminary data.</text>
</comment>
<dbReference type="AlphaFoldDB" id="A0A4Y7TV25"/>
<reference evidence="2 3" key="1">
    <citation type="journal article" date="2019" name="Nat. Ecol. Evol.">
        <title>Megaphylogeny resolves global patterns of mushroom evolution.</title>
        <authorList>
            <person name="Varga T."/>
            <person name="Krizsan K."/>
            <person name="Foldi C."/>
            <person name="Dima B."/>
            <person name="Sanchez-Garcia M."/>
            <person name="Sanchez-Ramirez S."/>
            <person name="Szollosi G.J."/>
            <person name="Szarkandi J.G."/>
            <person name="Papp V."/>
            <person name="Albert L."/>
            <person name="Andreopoulos W."/>
            <person name="Angelini C."/>
            <person name="Antonin V."/>
            <person name="Barry K.W."/>
            <person name="Bougher N.L."/>
            <person name="Buchanan P."/>
            <person name="Buyck B."/>
            <person name="Bense V."/>
            <person name="Catcheside P."/>
            <person name="Chovatia M."/>
            <person name="Cooper J."/>
            <person name="Damon W."/>
            <person name="Desjardin D."/>
            <person name="Finy P."/>
            <person name="Geml J."/>
            <person name="Haridas S."/>
            <person name="Hughes K."/>
            <person name="Justo A."/>
            <person name="Karasinski D."/>
            <person name="Kautmanova I."/>
            <person name="Kiss B."/>
            <person name="Kocsube S."/>
            <person name="Kotiranta H."/>
            <person name="LaButti K.M."/>
            <person name="Lechner B.E."/>
            <person name="Liimatainen K."/>
            <person name="Lipzen A."/>
            <person name="Lukacs Z."/>
            <person name="Mihaltcheva S."/>
            <person name="Morgado L.N."/>
            <person name="Niskanen T."/>
            <person name="Noordeloos M.E."/>
            <person name="Ohm R.A."/>
            <person name="Ortiz-Santana B."/>
            <person name="Ovrebo C."/>
            <person name="Racz N."/>
            <person name="Riley R."/>
            <person name="Savchenko A."/>
            <person name="Shiryaev A."/>
            <person name="Soop K."/>
            <person name="Spirin V."/>
            <person name="Szebenyi C."/>
            <person name="Tomsovsky M."/>
            <person name="Tulloss R.E."/>
            <person name="Uehling J."/>
            <person name="Grigoriev I.V."/>
            <person name="Vagvolgyi C."/>
            <person name="Papp T."/>
            <person name="Martin F.M."/>
            <person name="Miettinen O."/>
            <person name="Hibbett D.S."/>
            <person name="Nagy L.G."/>
        </authorList>
    </citation>
    <scope>NUCLEOTIDE SEQUENCE [LARGE SCALE GENOMIC DNA]</scope>
    <source>
        <strain evidence="2 3">FP101781</strain>
    </source>
</reference>
<feature type="region of interest" description="Disordered" evidence="1">
    <location>
        <begin position="1"/>
        <end position="54"/>
    </location>
</feature>
<gene>
    <name evidence="2" type="ORF">FA13DRAFT_1725434</name>
</gene>
<dbReference type="Proteomes" id="UP000298030">
    <property type="component" value="Unassembled WGS sequence"/>
</dbReference>
<evidence type="ECO:0000313" key="2">
    <source>
        <dbReference type="EMBL" id="TEB37784.1"/>
    </source>
</evidence>
<organism evidence="2 3">
    <name type="scientific">Coprinellus micaceus</name>
    <name type="common">Glistening ink-cap mushroom</name>
    <name type="synonym">Coprinus micaceus</name>
    <dbReference type="NCBI Taxonomy" id="71717"/>
    <lineage>
        <taxon>Eukaryota</taxon>
        <taxon>Fungi</taxon>
        <taxon>Dikarya</taxon>
        <taxon>Basidiomycota</taxon>
        <taxon>Agaricomycotina</taxon>
        <taxon>Agaricomycetes</taxon>
        <taxon>Agaricomycetidae</taxon>
        <taxon>Agaricales</taxon>
        <taxon>Agaricineae</taxon>
        <taxon>Psathyrellaceae</taxon>
        <taxon>Coprinellus</taxon>
    </lineage>
</organism>